<dbReference type="GeneID" id="27348423"/>
<evidence type="ECO:0000256" key="3">
    <source>
        <dbReference type="RuleBase" id="RU003345"/>
    </source>
</evidence>
<evidence type="ECO:0000313" key="5">
    <source>
        <dbReference type="EMBL" id="KIW26102.1"/>
    </source>
</evidence>
<sequence>MAITQKHEGLDVIPLWINGKATELDPTNLIEVTSSAQGKKVYYAQSAKVENATAAVDAAAEAFKTYSLVPYHDRRKLLMRVADILESRSEELARYQMEETSCPEMWGRFNVVLAAKAVREIAASITTAATGMMPPPETANSFCLVFKQAIGSVLTIAPWNGSIILSCRSIAAPLAAGCTVVFKASELCPRTHHSVVEAFLAAGFPTGVLNQIQAKREDAASITEAIISNAAIRKVEFIGSAAVGKIIGQIAAKYMKPVLMELGGKNPAIVLKDADLKKAAGLAVNGTVMHHGQVCMSTDRIIVERSVADEFIGYLREATAALNGEAGFGVTPAMATKAQKLVADAIEHGATFLIGENKSRGETGAALEPTFITNVKPDNPIYDVESFGPSASVFVVEDENEAIRLANDTTYGLTGAIHTKDILRGIRVAKQLEVGVVIINSLTLFDESPVPLGGVKGSGWGKNNSRFGIDEFLVGKAIAIIDEAPSFGSG</sequence>
<comment type="similarity">
    <text evidence="3">Belongs to the aldehyde dehydrogenase family.</text>
</comment>
<dbReference type="Gene3D" id="3.40.605.10">
    <property type="entry name" value="Aldehyde Dehydrogenase, Chain A, domain 1"/>
    <property type="match status" value="1"/>
</dbReference>
<protein>
    <recommendedName>
        <fullName evidence="4">Aldehyde dehydrogenase domain-containing protein</fullName>
    </recommendedName>
</protein>
<dbReference type="GO" id="GO:0004777">
    <property type="term" value="F:succinate-semialdehyde dehydrogenase (NAD+) activity"/>
    <property type="evidence" value="ECO:0007669"/>
    <property type="project" value="TreeGrafter"/>
</dbReference>
<evidence type="ECO:0000259" key="4">
    <source>
        <dbReference type="Pfam" id="PF00171"/>
    </source>
</evidence>
<dbReference type="OrthoDB" id="310895at2759"/>
<dbReference type="VEuPathDB" id="FungiDB:PV07_09229"/>
<gene>
    <name evidence="5" type="ORF">PV07_09229</name>
</gene>
<evidence type="ECO:0000256" key="1">
    <source>
        <dbReference type="ARBA" id="ARBA00023002"/>
    </source>
</evidence>
<accession>A0A0D2ALZ7</accession>
<dbReference type="SUPFAM" id="SSF53720">
    <property type="entry name" value="ALDH-like"/>
    <property type="match status" value="1"/>
</dbReference>
<name>A0A0D2ALZ7_9EURO</name>
<organism evidence="5 6">
    <name type="scientific">Cladophialophora immunda</name>
    <dbReference type="NCBI Taxonomy" id="569365"/>
    <lineage>
        <taxon>Eukaryota</taxon>
        <taxon>Fungi</taxon>
        <taxon>Dikarya</taxon>
        <taxon>Ascomycota</taxon>
        <taxon>Pezizomycotina</taxon>
        <taxon>Eurotiomycetes</taxon>
        <taxon>Chaetothyriomycetidae</taxon>
        <taxon>Chaetothyriales</taxon>
        <taxon>Herpotrichiellaceae</taxon>
        <taxon>Cladophialophora</taxon>
    </lineage>
</organism>
<feature type="active site" evidence="2">
    <location>
        <position position="261"/>
    </location>
</feature>
<dbReference type="InterPro" id="IPR029510">
    <property type="entry name" value="Ald_DH_CS_GLU"/>
</dbReference>
<dbReference type="InterPro" id="IPR050740">
    <property type="entry name" value="Aldehyde_DH_Superfamily"/>
</dbReference>
<dbReference type="Gene3D" id="3.40.309.10">
    <property type="entry name" value="Aldehyde Dehydrogenase, Chain A, domain 2"/>
    <property type="match status" value="1"/>
</dbReference>
<proteinExistence type="inferred from homology"/>
<dbReference type="InterPro" id="IPR015590">
    <property type="entry name" value="Aldehyde_DH_dom"/>
</dbReference>
<evidence type="ECO:0000256" key="2">
    <source>
        <dbReference type="PROSITE-ProRule" id="PRU10007"/>
    </source>
</evidence>
<dbReference type="InterPro" id="IPR016161">
    <property type="entry name" value="Ald_DH/histidinol_DH"/>
</dbReference>
<dbReference type="HOGENOM" id="CLU_005391_1_0_1"/>
<dbReference type="InterPro" id="IPR016162">
    <property type="entry name" value="Ald_DH_N"/>
</dbReference>
<dbReference type="Pfam" id="PF00171">
    <property type="entry name" value="Aldedh"/>
    <property type="match status" value="1"/>
</dbReference>
<dbReference type="Proteomes" id="UP000054466">
    <property type="component" value="Unassembled WGS sequence"/>
</dbReference>
<dbReference type="GO" id="GO:0009450">
    <property type="term" value="P:gamma-aminobutyric acid catabolic process"/>
    <property type="evidence" value="ECO:0007669"/>
    <property type="project" value="TreeGrafter"/>
</dbReference>
<dbReference type="PROSITE" id="PS00687">
    <property type="entry name" value="ALDEHYDE_DEHYDR_GLU"/>
    <property type="match status" value="1"/>
</dbReference>
<dbReference type="PANTHER" id="PTHR43353:SF6">
    <property type="entry name" value="CYTOPLASMIC ALDEHYDE DEHYDROGENASE (EUROFUNG)"/>
    <property type="match status" value="1"/>
</dbReference>
<dbReference type="EMBL" id="KN847044">
    <property type="protein sequence ID" value="KIW26102.1"/>
    <property type="molecule type" value="Genomic_DNA"/>
</dbReference>
<feature type="domain" description="Aldehyde dehydrogenase" evidence="4">
    <location>
        <begin position="29"/>
        <end position="477"/>
    </location>
</feature>
<dbReference type="AlphaFoldDB" id="A0A0D2ALZ7"/>
<keyword evidence="6" id="KW-1185">Reference proteome</keyword>
<reference evidence="5 6" key="1">
    <citation type="submission" date="2015-01" db="EMBL/GenBank/DDBJ databases">
        <title>The Genome Sequence of Cladophialophora immunda CBS83496.</title>
        <authorList>
            <consortium name="The Broad Institute Genomics Platform"/>
            <person name="Cuomo C."/>
            <person name="de Hoog S."/>
            <person name="Gorbushina A."/>
            <person name="Stielow B."/>
            <person name="Teixiera M."/>
            <person name="Abouelleil A."/>
            <person name="Chapman S.B."/>
            <person name="Priest M."/>
            <person name="Young S.K."/>
            <person name="Wortman J."/>
            <person name="Nusbaum C."/>
            <person name="Birren B."/>
        </authorList>
    </citation>
    <scope>NUCLEOTIDE SEQUENCE [LARGE SCALE GENOMIC DNA]</scope>
    <source>
        <strain evidence="5 6">CBS 83496</strain>
    </source>
</reference>
<dbReference type="STRING" id="569365.A0A0D2ALZ7"/>
<dbReference type="PANTHER" id="PTHR43353">
    <property type="entry name" value="SUCCINATE-SEMIALDEHYDE DEHYDROGENASE, MITOCHONDRIAL"/>
    <property type="match status" value="1"/>
</dbReference>
<dbReference type="RefSeq" id="XP_016246318.1">
    <property type="nucleotide sequence ID" value="XM_016396462.1"/>
</dbReference>
<evidence type="ECO:0000313" key="6">
    <source>
        <dbReference type="Proteomes" id="UP000054466"/>
    </source>
</evidence>
<dbReference type="InterPro" id="IPR016163">
    <property type="entry name" value="Ald_DH_C"/>
</dbReference>
<keyword evidence="1 3" id="KW-0560">Oxidoreductase</keyword>